<dbReference type="Gene3D" id="3.40.1460.10">
    <property type="entry name" value="Nuclease A inhibitor-like"/>
    <property type="match status" value="1"/>
</dbReference>
<name>A0A7K1T086_9SPHI</name>
<comment type="caution">
    <text evidence="1">The sequence shown here is derived from an EMBL/GenBank/DDBJ whole genome shotgun (WGS) entry which is preliminary data.</text>
</comment>
<reference evidence="1 2" key="1">
    <citation type="submission" date="2019-12" db="EMBL/GenBank/DDBJ databases">
        <title>Mucilaginibacter sp. HMF7410 genome sequencing and assembly.</title>
        <authorList>
            <person name="Kang H."/>
            <person name="Cha I."/>
            <person name="Kim H."/>
            <person name="Joh K."/>
        </authorList>
    </citation>
    <scope>NUCLEOTIDE SEQUENCE [LARGE SCALE GENOMIC DNA]</scope>
    <source>
        <strain evidence="1 2">HMF7410</strain>
    </source>
</reference>
<accession>A0A7K1T086</accession>
<dbReference type="RefSeq" id="WP_157568742.1">
    <property type="nucleotide sequence ID" value="NZ_WPIK01000016.1"/>
</dbReference>
<organism evidence="1 2">
    <name type="scientific">Mucilaginibacter arboris</name>
    <dbReference type="NCBI Taxonomy" id="2682090"/>
    <lineage>
        <taxon>Bacteria</taxon>
        <taxon>Pseudomonadati</taxon>
        <taxon>Bacteroidota</taxon>
        <taxon>Sphingobacteriia</taxon>
        <taxon>Sphingobacteriales</taxon>
        <taxon>Sphingobacteriaceae</taxon>
        <taxon>Mucilaginibacter</taxon>
    </lineage>
</organism>
<dbReference type="EMBL" id="WPIK01000016">
    <property type="protein sequence ID" value="MVN22969.1"/>
    <property type="molecule type" value="Genomic_DNA"/>
</dbReference>
<gene>
    <name evidence="1" type="ORF">GO621_15695</name>
</gene>
<evidence type="ECO:0000313" key="2">
    <source>
        <dbReference type="Proteomes" id="UP000462014"/>
    </source>
</evidence>
<dbReference type="InterPro" id="IPR012489">
    <property type="entry name" value="NucleaseA_inhib-like"/>
</dbReference>
<protein>
    <recommendedName>
        <fullName evidence="3">Nuclease A inhibitor-like protein</fullName>
    </recommendedName>
</protein>
<dbReference type="SUPFAM" id="SSF82602">
    <property type="entry name" value="Nuclease A inhibitor (NuiA)"/>
    <property type="match status" value="1"/>
</dbReference>
<evidence type="ECO:0000313" key="1">
    <source>
        <dbReference type="EMBL" id="MVN22969.1"/>
    </source>
</evidence>
<proteinExistence type="predicted"/>
<dbReference type="Proteomes" id="UP000462014">
    <property type="component" value="Unassembled WGS sequence"/>
</dbReference>
<dbReference type="Pfam" id="PF07924">
    <property type="entry name" value="NuiA"/>
    <property type="match status" value="1"/>
</dbReference>
<evidence type="ECO:0008006" key="3">
    <source>
        <dbReference type="Google" id="ProtNLM"/>
    </source>
</evidence>
<dbReference type="AlphaFoldDB" id="A0A7K1T086"/>
<sequence>MSLQSNLERAANGLVMMSESEYPFDYISSEETALSPALALKLTGKPEGTLITTTTLDYLLRNLTDPSSGSVSSAEAEQYQQMAAALKDSLKELTVYRVGDVQVDVLILGLTAGGKVAGMRTKLIET</sequence>
<keyword evidence="2" id="KW-1185">Reference proteome</keyword>
<dbReference type="InterPro" id="IPR036587">
    <property type="entry name" value="NucleaseA_inhib-like_sf"/>
</dbReference>